<evidence type="ECO:0000256" key="2">
    <source>
        <dbReference type="RuleBase" id="RU003690"/>
    </source>
</evidence>
<protein>
    <recommendedName>
        <fullName evidence="5">Beta-glucosidase</fullName>
    </recommendedName>
</protein>
<dbReference type="SUPFAM" id="SSF51445">
    <property type="entry name" value="(Trans)glycosidases"/>
    <property type="match status" value="1"/>
</dbReference>
<dbReference type="AlphaFoldDB" id="A0AAN8UDM1"/>
<dbReference type="InterPro" id="IPR017853">
    <property type="entry name" value="GH"/>
</dbReference>
<dbReference type="GO" id="GO:0005975">
    <property type="term" value="P:carbohydrate metabolic process"/>
    <property type="evidence" value="ECO:0007669"/>
    <property type="project" value="InterPro"/>
</dbReference>
<dbReference type="Gene3D" id="3.20.20.80">
    <property type="entry name" value="Glycosidases"/>
    <property type="match status" value="1"/>
</dbReference>
<dbReference type="EMBL" id="JBANQN010000001">
    <property type="protein sequence ID" value="KAK6803316.1"/>
    <property type="molecule type" value="Genomic_DNA"/>
</dbReference>
<dbReference type="InterPro" id="IPR001360">
    <property type="entry name" value="Glyco_hydro_1"/>
</dbReference>
<dbReference type="PANTHER" id="PTHR10353">
    <property type="entry name" value="GLYCOSYL HYDROLASE"/>
    <property type="match status" value="1"/>
</dbReference>
<sequence length="89" mass="10000">MADTDGRGPVNSKGLQYYNNLIDEIVSHGIQPHVTLCHSDLPQEFGDRVFALDYLERGQWTTLNEVNVFTLGGYDSGMSPPNHCSLPYW</sequence>
<name>A0AAN8UDM1_SOLBU</name>
<comment type="caution">
    <text evidence="3">The sequence shown here is derived from an EMBL/GenBank/DDBJ whole genome shotgun (WGS) entry which is preliminary data.</text>
</comment>
<keyword evidence="4" id="KW-1185">Reference proteome</keyword>
<gene>
    <name evidence="3" type="ORF">RDI58_001100</name>
</gene>
<accession>A0AAN8UDM1</accession>
<dbReference type="Proteomes" id="UP001371456">
    <property type="component" value="Unassembled WGS sequence"/>
</dbReference>
<proteinExistence type="inferred from homology"/>
<organism evidence="3 4">
    <name type="scientific">Solanum bulbocastanum</name>
    <name type="common">Wild potato</name>
    <dbReference type="NCBI Taxonomy" id="147425"/>
    <lineage>
        <taxon>Eukaryota</taxon>
        <taxon>Viridiplantae</taxon>
        <taxon>Streptophyta</taxon>
        <taxon>Embryophyta</taxon>
        <taxon>Tracheophyta</taxon>
        <taxon>Spermatophyta</taxon>
        <taxon>Magnoliopsida</taxon>
        <taxon>eudicotyledons</taxon>
        <taxon>Gunneridae</taxon>
        <taxon>Pentapetalae</taxon>
        <taxon>asterids</taxon>
        <taxon>lamiids</taxon>
        <taxon>Solanales</taxon>
        <taxon>Solanaceae</taxon>
        <taxon>Solanoideae</taxon>
        <taxon>Solaneae</taxon>
        <taxon>Solanum</taxon>
    </lineage>
</organism>
<evidence type="ECO:0000313" key="3">
    <source>
        <dbReference type="EMBL" id="KAK6803316.1"/>
    </source>
</evidence>
<reference evidence="3 4" key="1">
    <citation type="submission" date="2024-02" db="EMBL/GenBank/DDBJ databases">
        <title>de novo genome assembly of Solanum bulbocastanum strain 11H21.</title>
        <authorList>
            <person name="Hosaka A.J."/>
        </authorList>
    </citation>
    <scope>NUCLEOTIDE SEQUENCE [LARGE SCALE GENOMIC DNA]</scope>
    <source>
        <tissue evidence="3">Young leaves</tissue>
    </source>
</reference>
<comment type="similarity">
    <text evidence="1 2">Belongs to the glycosyl hydrolase 1 family.</text>
</comment>
<evidence type="ECO:0000313" key="4">
    <source>
        <dbReference type="Proteomes" id="UP001371456"/>
    </source>
</evidence>
<evidence type="ECO:0000256" key="1">
    <source>
        <dbReference type="ARBA" id="ARBA00010838"/>
    </source>
</evidence>
<dbReference type="Pfam" id="PF00232">
    <property type="entry name" value="Glyco_hydro_1"/>
    <property type="match status" value="1"/>
</dbReference>
<dbReference type="PANTHER" id="PTHR10353:SF169">
    <property type="entry name" value="BETA-GLUCOSIDASE 11-LIKE"/>
    <property type="match status" value="1"/>
</dbReference>
<evidence type="ECO:0008006" key="5">
    <source>
        <dbReference type="Google" id="ProtNLM"/>
    </source>
</evidence>
<dbReference type="GO" id="GO:0008422">
    <property type="term" value="F:beta-glucosidase activity"/>
    <property type="evidence" value="ECO:0007669"/>
    <property type="project" value="TreeGrafter"/>
</dbReference>